<feature type="transmembrane region" description="Helical" evidence="10">
    <location>
        <begin position="434"/>
        <end position="455"/>
    </location>
</feature>
<dbReference type="GO" id="GO:0012505">
    <property type="term" value="C:endomembrane system"/>
    <property type="evidence" value="ECO:0007669"/>
    <property type="project" value="UniProtKB-SubCell"/>
</dbReference>
<evidence type="ECO:0000256" key="6">
    <source>
        <dbReference type="ARBA" id="ARBA00022692"/>
    </source>
</evidence>
<feature type="transmembrane region" description="Helical" evidence="10">
    <location>
        <begin position="572"/>
        <end position="594"/>
    </location>
</feature>
<accession>A0ABD3UGI9</accession>
<keyword evidence="5" id="KW-0808">Transferase</keyword>
<evidence type="ECO:0000256" key="4">
    <source>
        <dbReference type="ARBA" id="ARBA00012483"/>
    </source>
</evidence>
<evidence type="ECO:0000259" key="11">
    <source>
        <dbReference type="Pfam" id="PF11145"/>
    </source>
</evidence>
<evidence type="ECO:0000256" key="5">
    <source>
        <dbReference type="ARBA" id="ARBA00022679"/>
    </source>
</evidence>
<evidence type="ECO:0000313" key="13">
    <source>
        <dbReference type="EMBL" id="KAL3848639.1"/>
    </source>
</evidence>
<evidence type="ECO:0000256" key="3">
    <source>
        <dbReference type="ARBA" id="ARBA00004906"/>
    </source>
</evidence>
<keyword evidence="14" id="KW-1185">Reference proteome</keyword>
<evidence type="ECO:0000256" key="7">
    <source>
        <dbReference type="ARBA" id="ARBA00022786"/>
    </source>
</evidence>
<reference evidence="13 14" key="1">
    <citation type="submission" date="2024-12" db="EMBL/GenBank/DDBJ databases">
        <title>The unique morphological basis and parallel evolutionary history of personate flowers in Penstemon.</title>
        <authorList>
            <person name="Depatie T.H."/>
            <person name="Wessinger C.A."/>
        </authorList>
    </citation>
    <scope>NUCLEOTIDE SEQUENCE [LARGE SCALE GENOMIC DNA]</scope>
    <source>
        <strain evidence="13">WTNN_2</strain>
        <tissue evidence="13">Leaf</tissue>
    </source>
</reference>
<dbReference type="InterPro" id="IPR057425">
    <property type="entry name" value="DUF2921_N"/>
</dbReference>
<evidence type="ECO:0000256" key="1">
    <source>
        <dbReference type="ARBA" id="ARBA00000900"/>
    </source>
</evidence>
<name>A0ABD3UGI9_9LAMI</name>
<comment type="pathway">
    <text evidence="3">Protein modification; protein ubiquitination.</text>
</comment>
<feature type="transmembrane region" description="Helical" evidence="10">
    <location>
        <begin position="357"/>
        <end position="376"/>
    </location>
</feature>
<keyword evidence="9 10" id="KW-0472">Membrane</keyword>
<comment type="catalytic activity">
    <reaction evidence="1">
        <text>S-ubiquitinyl-[E2 ubiquitin-conjugating enzyme]-L-cysteine + [acceptor protein]-L-lysine = [E2 ubiquitin-conjugating enzyme]-L-cysteine + N(6)-ubiquitinyl-[acceptor protein]-L-lysine.</text>
        <dbReference type="EC" id="2.3.2.27"/>
    </reaction>
</comment>
<feature type="transmembrane region" description="Helical" evidence="10">
    <location>
        <begin position="388"/>
        <end position="413"/>
    </location>
</feature>
<dbReference type="EC" id="2.3.2.27" evidence="4"/>
<feature type="domain" description="SWEET-like" evidence="11">
    <location>
        <begin position="347"/>
        <end position="607"/>
    </location>
</feature>
<protein>
    <recommendedName>
        <fullName evidence="4">RING-type E3 ubiquitin transferase</fullName>
        <ecNumber evidence="4">2.3.2.27</ecNumber>
    </recommendedName>
</protein>
<dbReference type="PANTHER" id="PTHR33389:SF18">
    <property type="entry name" value="OS01G0677900 PROTEIN"/>
    <property type="match status" value="1"/>
</dbReference>
<dbReference type="Pfam" id="PF11145">
    <property type="entry name" value="DUF2921"/>
    <property type="match status" value="1"/>
</dbReference>
<dbReference type="AlphaFoldDB" id="A0ABD3UGI9"/>
<feature type="transmembrane region" description="Helical" evidence="10">
    <location>
        <begin position="499"/>
        <end position="520"/>
    </location>
</feature>
<keyword evidence="6 10" id="KW-0812">Transmembrane</keyword>
<feature type="transmembrane region" description="Helical" evidence="10">
    <location>
        <begin position="467"/>
        <end position="487"/>
    </location>
</feature>
<dbReference type="EMBL" id="JBJXBP010000001">
    <property type="protein sequence ID" value="KAL3848639.1"/>
    <property type="molecule type" value="Genomic_DNA"/>
</dbReference>
<feature type="domain" description="DUF2921" evidence="12">
    <location>
        <begin position="52"/>
        <end position="128"/>
    </location>
</feature>
<evidence type="ECO:0000256" key="8">
    <source>
        <dbReference type="ARBA" id="ARBA00022989"/>
    </source>
</evidence>
<organism evidence="13 14">
    <name type="scientific">Penstemon smallii</name>
    <dbReference type="NCBI Taxonomy" id="265156"/>
    <lineage>
        <taxon>Eukaryota</taxon>
        <taxon>Viridiplantae</taxon>
        <taxon>Streptophyta</taxon>
        <taxon>Embryophyta</taxon>
        <taxon>Tracheophyta</taxon>
        <taxon>Spermatophyta</taxon>
        <taxon>Magnoliopsida</taxon>
        <taxon>eudicotyledons</taxon>
        <taxon>Gunneridae</taxon>
        <taxon>Pentapetalae</taxon>
        <taxon>asterids</taxon>
        <taxon>lamiids</taxon>
        <taxon>Lamiales</taxon>
        <taxon>Plantaginaceae</taxon>
        <taxon>Cheloneae</taxon>
        <taxon>Penstemon</taxon>
    </lineage>
</organism>
<dbReference type="InterPro" id="IPR021319">
    <property type="entry name" value="DUF2921"/>
</dbReference>
<dbReference type="GO" id="GO:0061630">
    <property type="term" value="F:ubiquitin protein ligase activity"/>
    <property type="evidence" value="ECO:0007669"/>
    <property type="project" value="UniProtKB-EC"/>
</dbReference>
<feature type="domain" description="DUF2921" evidence="12">
    <location>
        <begin position="156"/>
        <end position="335"/>
    </location>
</feature>
<gene>
    <name evidence="13" type="ORF">ACJIZ3_010521</name>
</gene>
<proteinExistence type="predicted"/>
<keyword evidence="7" id="KW-0833">Ubl conjugation pathway</keyword>
<dbReference type="Pfam" id="PF25333">
    <property type="entry name" value="DUF2921_N"/>
    <property type="match status" value="2"/>
</dbReference>
<comment type="subcellular location">
    <subcellularLocation>
        <location evidence="2">Endomembrane system</location>
        <topology evidence="2">Multi-pass membrane protein</topology>
    </subcellularLocation>
</comment>
<evidence type="ECO:0000313" key="14">
    <source>
        <dbReference type="Proteomes" id="UP001634393"/>
    </source>
</evidence>
<keyword evidence="8 10" id="KW-1133">Transmembrane helix</keyword>
<evidence type="ECO:0000256" key="9">
    <source>
        <dbReference type="ARBA" id="ARBA00023136"/>
    </source>
</evidence>
<evidence type="ECO:0000259" key="12">
    <source>
        <dbReference type="Pfam" id="PF25333"/>
    </source>
</evidence>
<dbReference type="PANTHER" id="PTHR33389">
    <property type="entry name" value="FAMILY PROTEIN, PUTATIVE (DUF2921)-RELATED"/>
    <property type="match status" value="1"/>
</dbReference>
<evidence type="ECO:0000256" key="2">
    <source>
        <dbReference type="ARBA" id="ARBA00004127"/>
    </source>
</evidence>
<dbReference type="Proteomes" id="UP001634393">
    <property type="component" value="Unassembled WGS sequence"/>
</dbReference>
<sequence>MQIFPKTSLSICSQTVFAQWYRVDMLFSIWRMKKIAMKPEIVLHLEFDVDWMLIGEGSWDFERNKLYIIACRILNPVLNSVENAVEDCTFRLSLRYPSVWTVTNDAKIVGQIWTNKTVYDPGYFRKITFVSSDENDMVVFPGLKYEYTVLNKVRNSCPVRKELVKEKKTYPDGRSLEMKFDMLIKNSKGKNIAWGSAMPLSVGNDFYQRHSNQAYEAEKKMVSLSPFNISYKIWIRSIPKADFGYWFPTFNRSMNLRSRMEITAEGIYDVETGQLCMVGCRKLFNNKKSTNDSTDCEIIVNFDFAPLTAKTGGFAIGRIRSTRDKLDPLYFEDLSVSSAAFYRTAAKKSVWRMDMEITMVLISNTLVCVFVGIQILHVKGNPDVCSGISIFMLLILSIELVIPLVLNLETLFLNNNNEQRLWLINGGWLEANEITIRVVTVVAFLLQLRLLQLVWTAKTDSWDEEKKALFVTLPMYILGGLLTLLLNQTRSKYSIWNDLRSYCGLILDGFLFPQILLNVFRSSTEKVLAHSFYVGTSLLRVVPHAYDQYRAKRYSRSHVNGTYYYANHTGEFYSTAWDIVIAYGVIVFAVIVFLQQRYGGRFIIPWRSRQDFEHYERVPIVVSNEQLENALQ</sequence>
<comment type="caution">
    <text evidence="13">The sequence shown here is derived from an EMBL/GenBank/DDBJ whole genome shotgun (WGS) entry which is preliminary data.</text>
</comment>
<evidence type="ECO:0000256" key="10">
    <source>
        <dbReference type="SAM" id="Phobius"/>
    </source>
</evidence>